<evidence type="ECO:0000313" key="11">
    <source>
        <dbReference type="EMBL" id="QEM02054.1"/>
    </source>
</evidence>
<dbReference type="GO" id="GO:0046872">
    <property type="term" value="F:metal ion binding"/>
    <property type="evidence" value="ECO:0007669"/>
    <property type="project" value="UniProtKB-KW"/>
</dbReference>
<dbReference type="PIRSF" id="PIRSF001455">
    <property type="entry name" value="DHQ_synth"/>
    <property type="match status" value="1"/>
</dbReference>
<dbReference type="Gene3D" id="1.20.1090.10">
    <property type="entry name" value="Dehydroquinate synthase-like - alpha domain"/>
    <property type="match status" value="1"/>
</dbReference>
<dbReference type="GO" id="GO:0008652">
    <property type="term" value="P:amino acid biosynthetic process"/>
    <property type="evidence" value="ECO:0007669"/>
    <property type="project" value="UniProtKB-KW"/>
</dbReference>
<reference evidence="11 13" key="1">
    <citation type="submission" date="2019-08" db="EMBL/GenBank/DDBJ databases">
        <title>Comparative genome analysis confer to the adaptation heavy metal polluted environment.</title>
        <authorList>
            <person name="Li Y."/>
        </authorList>
    </citation>
    <scope>NUCLEOTIDE SEQUENCE [LARGE SCALE GENOMIC DNA]</scope>
    <source>
        <strain evidence="11 13">P2</strain>
    </source>
</reference>
<gene>
    <name evidence="11" type="ORF">DIU31_000420</name>
    <name evidence="12" type="ORF">J3L21_27345</name>
</gene>
<dbReference type="Gene3D" id="3.40.50.1970">
    <property type="match status" value="1"/>
</dbReference>
<dbReference type="Proteomes" id="UP000663940">
    <property type="component" value="Chromosome"/>
</dbReference>
<dbReference type="Pfam" id="PF01761">
    <property type="entry name" value="DHQ_synthase"/>
    <property type="match status" value="1"/>
</dbReference>
<evidence type="ECO:0000313" key="14">
    <source>
        <dbReference type="Proteomes" id="UP000663940"/>
    </source>
</evidence>
<dbReference type="InterPro" id="IPR030963">
    <property type="entry name" value="DHQ_synth_fam"/>
</dbReference>
<dbReference type="Pfam" id="PF24621">
    <property type="entry name" value="DHQS_C"/>
    <property type="match status" value="1"/>
</dbReference>
<dbReference type="PANTHER" id="PTHR43622:SF7">
    <property type="entry name" value="3-DEHYDROQUINATE SYNTHASE, CHLOROPLASTIC"/>
    <property type="match status" value="1"/>
</dbReference>
<keyword evidence="5" id="KW-0520">NAD</keyword>
<evidence type="ECO:0000256" key="2">
    <source>
        <dbReference type="ARBA" id="ARBA00001941"/>
    </source>
</evidence>
<dbReference type="AlphaFoldDB" id="A0AAE6JAF8"/>
<sequence length="354" mass="40514">MYNFKIKSIVHDYGVQFIDDTQGVLLKELKEGDVIIIDNKIKELYKDLLQPVLDLYWHIGIDASEKVKSYQGVMPIIESLIDNGFRKNHRLIAIGGGITQDATAFIASIMYRGVDWYFFPTSLLAQGDSCIGSKTSINFNQYKNQLGGFYPPNQIFINLEFLDTLSLWDLKSGMGEMCHYFIVSGEEDFTRFKNEYAQALTDKKVLAGIINRSLEIKKGYIERDEFDKNERLVFNYGHSFGHAIESLTNYRIPHGIAVSYGMDMANFVSVKLGYIDNSVRQNIRELLKQVWEGTSITDISLDKFTVALSKDKKNVGKTLGLILNKGYGKIFKDLRPMDEQFVGWLNEYFTNELN</sequence>
<evidence type="ECO:0000313" key="12">
    <source>
        <dbReference type="EMBL" id="QTE49214.1"/>
    </source>
</evidence>
<keyword evidence="14" id="KW-1185">Reference proteome</keyword>
<comment type="cofactor">
    <cofactor evidence="1">
        <name>NAD(+)</name>
        <dbReference type="ChEBI" id="CHEBI:57540"/>
    </cofactor>
</comment>
<comment type="cofactor">
    <cofactor evidence="2">
        <name>Co(2+)</name>
        <dbReference type="ChEBI" id="CHEBI:48828"/>
    </cofactor>
</comment>
<organism evidence="11 13">
    <name type="scientific">Mucilaginibacter rubeus</name>
    <dbReference type="NCBI Taxonomy" id="2027860"/>
    <lineage>
        <taxon>Bacteria</taxon>
        <taxon>Pseudomonadati</taxon>
        <taxon>Bacteroidota</taxon>
        <taxon>Sphingobacteriia</taxon>
        <taxon>Sphingobacteriales</taxon>
        <taxon>Sphingobacteriaceae</taxon>
        <taxon>Mucilaginibacter</taxon>
    </lineage>
</organism>
<dbReference type="InterPro" id="IPR056179">
    <property type="entry name" value="DHQS_C"/>
</dbReference>
<dbReference type="SUPFAM" id="SSF56796">
    <property type="entry name" value="Dehydroquinate synthase-like"/>
    <property type="match status" value="1"/>
</dbReference>
<dbReference type="GO" id="GO:0009073">
    <property type="term" value="P:aromatic amino acid family biosynthetic process"/>
    <property type="evidence" value="ECO:0007669"/>
    <property type="project" value="UniProtKB-KW"/>
</dbReference>
<evidence type="ECO:0000313" key="13">
    <source>
        <dbReference type="Proteomes" id="UP000250557"/>
    </source>
</evidence>
<dbReference type="CDD" id="cd08195">
    <property type="entry name" value="DHQS"/>
    <property type="match status" value="1"/>
</dbReference>
<protein>
    <submittedName>
        <fullName evidence="11">3-dehydroquinate synthase</fullName>
    </submittedName>
</protein>
<dbReference type="EMBL" id="CP043451">
    <property type="protein sequence ID" value="QEM02054.1"/>
    <property type="molecule type" value="Genomic_DNA"/>
</dbReference>
<evidence type="ECO:0000256" key="4">
    <source>
        <dbReference type="ARBA" id="ARBA00022723"/>
    </source>
</evidence>
<evidence type="ECO:0000256" key="8">
    <source>
        <dbReference type="ARBA" id="ARBA00023285"/>
    </source>
</evidence>
<dbReference type="InterPro" id="IPR050071">
    <property type="entry name" value="Dehydroquinate_synthase"/>
</dbReference>
<evidence type="ECO:0000256" key="3">
    <source>
        <dbReference type="ARBA" id="ARBA00022605"/>
    </source>
</evidence>
<keyword evidence="8" id="KW-0170">Cobalt</keyword>
<accession>A0AAE6JAF8</accession>
<keyword evidence="3" id="KW-0028">Amino-acid biosynthesis</keyword>
<evidence type="ECO:0000256" key="1">
    <source>
        <dbReference type="ARBA" id="ARBA00001911"/>
    </source>
</evidence>
<proteinExistence type="predicted"/>
<feature type="domain" description="3-dehydroquinate synthase C-terminal" evidence="10">
    <location>
        <begin position="173"/>
        <end position="314"/>
    </location>
</feature>
<keyword evidence="7" id="KW-0456">Lyase</keyword>
<reference evidence="12 14" key="2">
    <citation type="submission" date="2021-03" db="EMBL/GenBank/DDBJ databases">
        <title>Mucilaginibacter strains isolated from gold and copper mining confer multi heavy-metal resistance.</title>
        <authorList>
            <person name="Li Y."/>
        </authorList>
    </citation>
    <scope>NUCLEOTIDE SEQUENCE [LARGE SCALE GENOMIC DNA]</scope>
    <source>
        <strain evidence="12 14">P2-4</strain>
    </source>
</reference>
<dbReference type="NCBIfam" id="TIGR04425">
    <property type="entry name" value="P_lya_rel_AroB"/>
    <property type="match status" value="1"/>
</dbReference>
<evidence type="ECO:0000259" key="9">
    <source>
        <dbReference type="Pfam" id="PF01761"/>
    </source>
</evidence>
<dbReference type="PANTHER" id="PTHR43622">
    <property type="entry name" value="3-DEHYDROQUINATE SYNTHASE"/>
    <property type="match status" value="1"/>
</dbReference>
<dbReference type="Proteomes" id="UP000250557">
    <property type="component" value="Chromosome"/>
</dbReference>
<dbReference type="InterPro" id="IPR030960">
    <property type="entry name" value="DHQS/DOIS_N"/>
</dbReference>
<dbReference type="EMBL" id="CP071880">
    <property type="protein sequence ID" value="QTE49214.1"/>
    <property type="molecule type" value="Genomic_DNA"/>
</dbReference>
<evidence type="ECO:0000256" key="6">
    <source>
        <dbReference type="ARBA" id="ARBA00023141"/>
    </source>
</evidence>
<evidence type="ECO:0000259" key="10">
    <source>
        <dbReference type="Pfam" id="PF24621"/>
    </source>
</evidence>
<dbReference type="RefSeq" id="WP_112652823.1">
    <property type="nucleotide sequence ID" value="NZ_CP043451.1"/>
</dbReference>
<dbReference type="InterPro" id="IPR030957">
    <property type="entry name" value="Put_AroB"/>
</dbReference>
<keyword evidence="4" id="KW-0479">Metal-binding</keyword>
<evidence type="ECO:0000256" key="5">
    <source>
        <dbReference type="ARBA" id="ARBA00023027"/>
    </source>
</evidence>
<keyword evidence="6" id="KW-0057">Aromatic amino acid biosynthesis</keyword>
<feature type="domain" description="3-dehydroquinate synthase N-terminal" evidence="9">
    <location>
        <begin position="61"/>
        <end position="166"/>
    </location>
</feature>
<evidence type="ECO:0000256" key="7">
    <source>
        <dbReference type="ARBA" id="ARBA00023239"/>
    </source>
</evidence>
<name>A0AAE6JAF8_9SPHI</name>
<dbReference type="GO" id="GO:0003856">
    <property type="term" value="F:3-dehydroquinate synthase activity"/>
    <property type="evidence" value="ECO:0007669"/>
    <property type="project" value="TreeGrafter"/>
</dbReference>